<reference evidence="2 3" key="1">
    <citation type="submission" date="2020-08" db="EMBL/GenBank/DDBJ databases">
        <title>Genomic Encyclopedia of Type Strains, Phase IV (KMG-V): Genome sequencing to study the core and pangenomes of soil and plant-associated prokaryotes.</title>
        <authorList>
            <person name="Whitman W."/>
        </authorList>
    </citation>
    <scope>NUCLEOTIDE SEQUENCE [LARGE SCALE GENOMIC DNA]</scope>
    <source>
        <strain evidence="2 3">X5P3</strain>
    </source>
</reference>
<feature type="signal peptide" evidence="1">
    <location>
        <begin position="1"/>
        <end position="17"/>
    </location>
</feature>
<evidence type="ECO:0000313" key="2">
    <source>
        <dbReference type="EMBL" id="MBB5064628.1"/>
    </source>
</evidence>
<dbReference type="Pfam" id="PF11937">
    <property type="entry name" value="DUF3455"/>
    <property type="match status" value="1"/>
</dbReference>
<dbReference type="EMBL" id="JACHIO010000012">
    <property type="protein sequence ID" value="MBB5064628.1"/>
    <property type="molecule type" value="Genomic_DNA"/>
</dbReference>
<dbReference type="RefSeq" id="WP_184256682.1">
    <property type="nucleotide sequence ID" value="NZ_JACHIO010000012.1"/>
</dbReference>
<dbReference type="PANTHER" id="PTHR35567">
    <property type="entry name" value="MALATE DEHYDROGENASE (AFU_ORTHOLOGUE AFUA_2G13800)"/>
    <property type="match status" value="1"/>
</dbReference>
<sequence length="163" mass="17372">MILALALLALFAPQQTADPTLPPATAHVRYTVEGHGVQTYNCTAQNGGFAWVFEEPAAGLFDPTTHQQIGVHTAGPTWTWSDGSSITGKVLQSKPSDNPANIPWLLLETHPTGTTTGALSNITFVRRSETQAGQAPTSGCDAKNVNVVLRVPYAATYTFYSTN</sequence>
<organism evidence="2 3">
    <name type="scientific">Granulicella mallensis</name>
    <dbReference type="NCBI Taxonomy" id="940614"/>
    <lineage>
        <taxon>Bacteria</taxon>
        <taxon>Pseudomonadati</taxon>
        <taxon>Acidobacteriota</taxon>
        <taxon>Terriglobia</taxon>
        <taxon>Terriglobales</taxon>
        <taxon>Acidobacteriaceae</taxon>
        <taxon>Granulicella</taxon>
    </lineage>
</organism>
<dbReference type="AlphaFoldDB" id="A0A7W7ZRA3"/>
<gene>
    <name evidence="2" type="ORF">HDF15_002988</name>
</gene>
<evidence type="ECO:0008006" key="4">
    <source>
        <dbReference type="Google" id="ProtNLM"/>
    </source>
</evidence>
<proteinExistence type="predicted"/>
<protein>
    <recommendedName>
        <fullName evidence="4">DUF3455 domain-containing protein</fullName>
    </recommendedName>
</protein>
<evidence type="ECO:0000313" key="3">
    <source>
        <dbReference type="Proteomes" id="UP000584867"/>
    </source>
</evidence>
<dbReference type="InterPro" id="IPR021851">
    <property type="entry name" value="DUF3455"/>
</dbReference>
<evidence type="ECO:0000256" key="1">
    <source>
        <dbReference type="SAM" id="SignalP"/>
    </source>
</evidence>
<keyword evidence="1" id="KW-0732">Signal</keyword>
<dbReference type="Proteomes" id="UP000584867">
    <property type="component" value="Unassembled WGS sequence"/>
</dbReference>
<feature type="chain" id="PRO_5030662069" description="DUF3455 domain-containing protein" evidence="1">
    <location>
        <begin position="18"/>
        <end position="163"/>
    </location>
</feature>
<comment type="caution">
    <text evidence="2">The sequence shown here is derived from an EMBL/GenBank/DDBJ whole genome shotgun (WGS) entry which is preliminary data.</text>
</comment>
<name>A0A7W7ZRA3_9BACT</name>
<dbReference type="PANTHER" id="PTHR35567:SF1">
    <property type="entry name" value="CONSERVED FUNGAL PROTEIN (AFU_ORTHOLOGUE AFUA_1G14230)"/>
    <property type="match status" value="1"/>
</dbReference>
<accession>A0A7W7ZRA3</accession>